<dbReference type="InterPro" id="IPR036909">
    <property type="entry name" value="Cyt_c-like_dom_sf"/>
</dbReference>
<evidence type="ECO:0000313" key="3">
    <source>
        <dbReference type="Proteomes" id="UP001597526"/>
    </source>
</evidence>
<name>A0ABW5MVG3_9FLAO</name>
<accession>A0ABW5MVG3</accession>
<organism evidence="2 3">
    <name type="scientific">Croceitalea marina</name>
    <dbReference type="NCBI Taxonomy" id="1775166"/>
    <lineage>
        <taxon>Bacteria</taxon>
        <taxon>Pseudomonadati</taxon>
        <taxon>Bacteroidota</taxon>
        <taxon>Flavobacteriia</taxon>
        <taxon>Flavobacteriales</taxon>
        <taxon>Flavobacteriaceae</taxon>
        <taxon>Croceitalea</taxon>
    </lineage>
</organism>
<keyword evidence="3" id="KW-1185">Reference proteome</keyword>
<keyword evidence="1" id="KW-0732">Signal</keyword>
<feature type="signal peptide" evidence="1">
    <location>
        <begin position="1"/>
        <end position="25"/>
    </location>
</feature>
<dbReference type="RefSeq" id="WP_377766303.1">
    <property type="nucleotide sequence ID" value="NZ_JBHULB010000008.1"/>
</dbReference>
<comment type="caution">
    <text evidence="2">The sequence shown here is derived from an EMBL/GenBank/DDBJ whole genome shotgun (WGS) entry which is preliminary data.</text>
</comment>
<gene>
    <name evidence="2" type="ORF">ACFSQJ_07255</name>
</gene>
<dbReference type="Gene3D" id="1.10.760.10">
    <property type="entry name" value="Cytochrome c-like domain"/>
    <property type="match status" value="1"/>
</dbReference>
<dbReference type="SUPFAM" id="SSF46626">
    <property type="entry name" value="Cytochrome c"/>
    <property type="match status" value="1"/>
</dbReference>
<dbReference type="Proteomes" id="UP001597526">
    <property type="component" value="Unassembled WGS sequence"/>
</dbReference>
<feature type="chain" id="PRO_5046204958" description="Cytochrome c domain-containing protein" evidence="1">
    <location>
        <begin position="26"/>
        <end position="127"/>
    </location>
</feature>
<dbReference type="EMBL" id="JBHULB010000008">
    <property type="protein sequence ID" value="MFD2586723.1"/>
    <property type="molecule type" value="Genomic_DNA"/>
</dbReference>
<evidence type="ECO:0008006" key="4">
    <source>
        <dbReference type="Google" id="ProtNLM"/>
    </source>
</evidence>
<reference evidence="3" key="1">
    <citation type="journal article" date="2019" name="Int. J. Syst. Evol. Microbiol.">
        <title>The Global Catalogue of Microorganisms (GCM) 10K type strain sequencing project: providing services to taxonomists for standard genome sequencing and annotation.</title>
        <authorList>
            <consortium name="The Broad Institute Genomics Platform"/>
            <consortium name="The Broad Institute Genome Sequencing Center for Infectious Disease"/>
            <person name="Wu L."/>
            <person name="Ma J."/>
        </authorList>
    </citation>
    <scope>NUCLEOTIDE SEQUENCE [LARGE SCALE GENOMIC DNA]</scope>
    <source>
        <strain evidence="3">KCTC 52368</strain>
    </source>
</reference>
<evidence type="ECO:0000256" key="1">
    <source>
        <dbReference type="SAM" id="SignalP"/>
    </source>
</evidence>
<protein>
    <recommendedName>
        <fullName evidence="4">Cytochrome c domain-containing protein</fullName>
    </recommendedName>
</protein>
<sequence>MKTTKLMLLFLALLCFFSCTNDSEADLILADQQEENNDDPESNEITYENTVRAIIQNSCVGCHDNPPRNGAPFSLINYQQVSNRSGAILNAMSRQNGAPGAMPPSGRLPQNTIDMIQQWIDNGLPEN</sequence>
<evidence type="ECO:0000313" key="2">
    <source>
        <dbReference type="EMBL" id="MFD2586723.1"/>
    </source>
</evidence>
<proteinExistence type="predicted"/>